<keyword evidence="10" id="KW-1185">Reference proteome</keyword>
<evidence type="ECO:0000313" key="10">
    <source>
        <dbReference type="Proteomes" id="UP000315343"/>
    </source>
</evidence>
<dbReference type="GO" id="GO:0008270">
    <property type="term" value="F:zinc ion binding"/>
    <property type="evidence" value="ECO:0007669"/>
    <property type="project" value="InterPro"/>
</dbReference>
<dbReference type="GO" id="GO:0004181">
    <property type="term" value="F:metallocarboxypeptidase activity"/>
    <property type="evidence" value="ECO:0007669"/>
    <property type="project" value="InterPro"/>
</dbReference>
<evidence type="ECO:0000256" key="4">
    <source>
        <dbReference type="ARBA" id="ARBA00022801"/>
    </source>
</evidence>
<dbReference type="PANTHER" id="PTHR11705:SF143">
    <property type="entry name" value="SLL0236 PROTEIN"/>
    <property type="match status" value="1"/>
</dbReference>
<proteinExistence type="inferred from homology"/>
<comment type="caution">
    <text evidence="9">The sequence shown here is derived from an EMBL/GenBank/DDBJ whole genome shotgun (WGS) entry which is preliminary data.</text>
</comment>
<keyword evidence="6" id="KW-0482">Metalloprotease</keyword>
<sequence length="381" mass="43724">MFIVDTSDTYYLDKIYEDMDKLCSKYSDILSMKIIGKSVEERDIIALKISGRKDEILRYAHNDINDDRDGMSHSAQNGISTEAENEKRDSLLAFRMTAPADLKIKPSVLFTGGIHAREDFSVMLCMKMIDYYCHYYSEAEYYEGYDVRKIIDAVDLFFVPVANPDGLNIIHHGIEASSNYEELKTMHIWGEDHTYWKANANGVDLNKNFDDGNWEIRTCVPGTEIPCSDRFKGFKSNSEPETLALVNLCNENHFSLMVTYHCSGNCTFWADSGTHSMFKGLDEKIMDELNKKYIYRKTKVSMDPKIYGCGFENWFRAIMKRPAFCIELSPFVEGGKQHPDYMFHELVWEHAKSTGLFFAEKAAEIGDEIFGDAEKFAALTK</sequence>
<dbReference type="AlphaFoldDB" id="A0A562J440"/>
<dbReference type="EMBL" id="VLKH01000011">
    <property type="protein sequence ID" value="TWH77912.1"/>
    <property type="molecule type" value="Genomic_DNA"/>
</dbReference>
<dbReference type="RefSeq" id="WP_145085741.1">
    <property type="nucleotide sequence ID" value="NZ_VLKH01000011.1"/>
</dbReference>
<comment type="cofactor">
    <cofactor evidence="1">
        <name>Zn(2+)</name>
        <dbReference type="ChEBI" id="CHEBI:29105"/>
    </cofactor>
</comment>
<evidence type="ECO:0000256" key="3">
    <source>
        <dbReference type="ARBA" id="ARBA00022670"/>
    </source>
</evidence>
<dbReference type="Proteomes" id="UP000315343">
    <property type="component" value="Unassembled WGS sequence"/>
</dbReference>
<evidence type="ECO:0000256" key="5">
    <source>
        <dbReference type="ARBA" id="ARBA00022833"/>
    </source>
</evidence>
<dbReference type="GO" id="GO:0005615">
    <property type="term" value="C:extracellular space"/>
    <property type="evidence" value="ECO:0007669"/>
    <property type="project" value="TreeGrafter"/>
</dbReference>
<evidence type="ECO:0000256" key="2">
    <source>
        <dbReference type="ARBA" id="ARBA00005988"/>
    </source>
</evidence>
<evidence type="ECO:0000256" key="1">
    <source>
        <dbReference type="ARBA" id="ARBA00001947"/>
    </source>
</evidence>
<accession>A0A562J440</accession>
<dbReference type="PANTHER" id="PTHR11705">
    <property type="entry name" value="PROTEASE FAMILY M14 CARBOXYPEPTIDASE A,B"/>
    <property type="match status" value="1"/>
</dbReference>
<dbReference type="Pfam" id="PF00246">
    <property type="entry name" value="Peptidase_M14"/>
    <property type="match status" value="1"/>
</dbReference>
<dbReference type="SUPFAM" id="SSF53187">
    <property type="entry name" value="Zn-dependent exopeptidases"/>
    <property type="match status" value="1"/>
</dbReference>
<evidence type="ECO:0000259" key="8">
    <source>
        <dbReference type="PROSITE" id="PS52035"/>
    </source>
</evidence>
<protein>
    <submittedName>
        <fullName evidence="9">Zinc carboxypeptidase</fullName>
    </submittedName>
</protein>
<dbReference type="Gene3D" id="3.40.630.10">
    <property type="entry name" value="Zn peptidases"/>
    <property type="match status" value="1"/>
</dbReference>
<dbReference type="SMART" id="SM00631">
    <property type="entry name" value="Zn_pept"/>
    <property type="match status" value="1"/>
</dbReference>
<keyword evidence="3" id="KW-0645">Protease</keyword>
<keyword evidence="4" id="KW-0378">Hydrolase</keyword>
<dbReference type="InterPro" id="IPR000834">
    <property type="entry name" value="Peptidase_M14"/>
</dbReference>
<dbReference type="PRINTS" id="PR00765">
    <property type="entry name" value="CRBOXYPTASEA"/>
</dbReference>
<name>A0A562J440_9FIRM</name>
<feature type="active site" description="Proton donor/acceptor" evidence="7">
    <location>
        <position position="327"/>
    </location>
</feature>
<evidence type="ECO:0000256" key="6">
    <source>
        <dbReference type="ARBA" id="ARBA00023049"/>
    </source>
</evidence>
<evidence type="ECO:0000256" key="7">
    <source>
        <dbReference type="PROSITE-ProRule" id="PRU01379"/>
    </source>
</evidence>
<feature type="domain" description="Peptidase M14" evidence="8">
    <location>
        <begin position="8"/>
        <end position="361"/>
    </location>
</feature>
<comment type="similarity">
    <text evidence="2 7">Belongs to the peptidase M14 family.</text>
</comment>
<reference evidence="9 10" key="1">
    <citation type="submission" date="2019-07" db="EMBL/GenBank/DDBJ databases">
        <title>Genomic Encyclopedia of Type Strains, Phase I: the one thousand microbial genomes (KMG-I) project.</title>
        <authorList>
            <person name="Kyrpides N."/>
        </authorList>
    </citation>
    <scope>NUCLEOTIDE SEQUENCE [LARGE SCALE GENOMIC DNA]</scope>
    <source>
        <strain evidence="9 10">DSM 13558</strain>
    </source>
</reference>
<keyword evidence="5" id="KW-0862">Zinc</keyword>
<dbReference type="PROSITE" id="PS52035">
    <property type="entry name" value="PEPTIDASE_M14"/>
    <property type="match status" value="1"/>
</dbReference>
<gene>
    <name evidence="9" type="ORF">LY60_03100</name>
</gene>
<dbReference type="OrthoDB" id="9811296at2"/>
<keyword evidence="9" id="KW-0121">Carboxypeptidase</keyword>
<organism evidence="9 10">
    <name type="scientific">Sedimentibacter saalensis</name>
    <dbReference type="NCBI Taxonomy" id="130788"/>
    <lineage>
        <taxon>Bacteria</taxon>
        <taxon>Bacillati</taxon>
        <taxon>Bacillota</taxon>
        <taxon>Tissierellia</taxon>
        <taxon>Sedimentibacter</taxon>
    </lineage>
</organism>
<evidence type="ECO:0000313" key="9">
    <source>
        <dbReference type="EMBL" id="TWH77912.1"/>
    </source>
</evidence>
<dbReference type="GO" id="GO:0006508">
    <property type="term" value="P:proteolysis"/>
    <property type="evidence" value="ECO:0007669"/>
    <property type="project" value="UniProtKB-KW"/>
</dbReference>